<dbReference type="RefSeq" id="WP_130650512.1">
    <property type="nucleotide sequence ID" value="NZ_BMHA01000006.1"/>
</dbReference>
<feature type="domain" description="SLH" evidence="2">
    <location>
        <begin position="263"/>
        <end position="326"/>
    </location>
</feature>
<feature type="signal peptide" evidence="1">
    <location>
        <begin position="1"/>
        <end position="27"/>
    </location>
</feature>
<keyword evidence="4" id="KW-1185">Reference proteome</keyword>
<organism evidence="3 4">
    <name type="scientific">Egicoccus halophilus</name>
    <dbReference type="NCBI Taxonomy" id="1670830"/>
    <lineage>
        <taxon>Bacteria</taxon>
        <taxon>Bacillati</taxon>
        <taxon>Actinomycetota</taxon>
        <taxon>Nitriliruptoria</taxon>
        <taxon>Egicoccales</taxon>
        <taxon>Egicoccaceae</taxon>
        <taxon>Egicoccus</taxon>
    </lineage>
</organism>
<dbReference type="GO" id="GO:0004222">
    <property type="term" value="F:metalloendopeptidase activity"/>
    <property type="evidence" value="ECO:0007669"/>
    <property type="project" value="TreeGrafter"/>
</dbReference>
<dbReference type="AlphaFoldDB" id="A0A8J3EXU7"/>
<evidence type="ECO:0000313" key="4">
    <source>
        <dbReference type="Proteomes" id="UP000650511"/>
    </source>
</evidence>
<dbReference type="OrthoDB" id="1099523at2"/>
<dbReference type="Pfam" id="PF01551">
    <property type="entry name" value="Peptidase_M23"/>
    <property type="match status" value="1"/>
</dbReference>
<evidence type="ECO:0000256" key="1">
    <source>
        <dbReference type="SAM" id="SignalP"/>
    </source>
</evidence>
<reference evidence="3" key="2">
    <citation type="submission" date="2020-09" db="EMBL/GenBank/DDBJ databases">
        <authorList>
            <person name="Sun Q."/>
            <person name="Zhou Y."/>
        </authorList>
    </citation>
    <scope>NUCLEOTIDE SEQUENCE</scope>
    <source>
        <strain evidence="3">CGMCC 1.14988</strain>
    </source>
</reference>
<dbReference type="PANTHER" id="PTHR21666">
    <property type="entry name" value="PEPTIDASE-RELATED"/>
    <property type="match status" value="1"/>
</dbReference>
<dbReference type="CDD" id="cd12797">
    <property type="entry name" value="M23_peptidase"/>
    <property type="match status" value="1"/>
</dbReference>
<evidence type="ECO:0000313" key="3">
    <source>
        <dbReference type="EMBL" id="GGI06494.1"/>
    </source>
</evidence>
<sequence length="379" mass="39660">MTRRLHPLFVLLATVLAVAVTTPVASAQTAPVPPPYDGVVSITFPVAGTVAFRDDYHDARGGGSRVHRATDLGGANAYGLPVHASMGGRVSWITGVNGAAPHATAGYAVTVTGDDGRRYSYMHLGRNDGPPTEAYAVGIAGGVRVERGQLLGYLGYSGNASPTWPHLHFEIEDPAVTDPYGSRRMNPYPSLLAAQQRGDLPLDGRRFLDVPPTAAHHDAILWTADARIAFGCTDRRFCPADRVTRGQLSSFLARALRLAPAAGPGPFSDVTATHTHAASIAALHAAGIAHGAADGTFGPDRPVTREQMASLLTAAAGIEPGPTAASTPFPDVPPGSKHAPAILALHARNIVHGDTDGSYRPSEPVSRAQMASFLQRTFS</sequence>
<dbReference type="EMBL" id="BMHA01000006">
    <property type="protein sequence ID" value="GGI06494.1"/>
    <property type="molecule type" value="Genomic_DNA"/>
</dbReference>
<comment type="caution">
    <text evidence="3">The sequence shown here is derived from an EMBL/GenBank/DDBJ whole genome shotgun (WGS) entry which is preliminary data.</text>
</comment>
<dbReference type="Proteomes" id="UP000650511">
    <property type="component" value="Unassembled WGS sequence"/>
</dbReference>
<feature type="domain" description="SLH" evidence="2">
    <location>
        <begin position="328"/>
        <end position="379"/>
    </location>
</feature>
<dbReference type="InterPro" id="IPR050570">
    <property type="entry name" value="Cell_wall_metabolism_enzyme"/>
</dbReference>
<dbReference type="InterPro" id="IPR001119">
    <property type="entry name" value="SLH_dom"/>
</dbReference>
<dbReference type="PANTHER" id="PTHR21666:SF270">
    <property type="entry name" value="MUREIN HYDROLASE ACTIVATOR ENVC"/>
    <property type="match status" value="1"/>
</dbReference>
<name>A0A8J3EXU7_9ACTN</name>
<feature type="chain" id="PRO_5035288540" description="SLH domain-containing protein" evidence="1">
    <location>
        <begin position="28"/>
        <end position="379"/>
    </location>
</feature>
<gene>
    <name evidence="3" type="ORF">GCM10011354_19370</name>
</gene>
<dbReference type="Gene3D" id="2.70.70.10">
    <property type="entry name" value="Glucose Permease (Domain IIA)"/>
    <property type="match status" value="1"/>
</dbReference>
<dbReference type="PROSITE" id="PS51272">
    <property type="entry name" value="SLH"/>
    <property type="match status" value="2"/>
</dbReference>
<accession>A0A8J3EXU7</accession>
<protein>
    <recommendedName>
        <fullName evidence="2">SLH domain-containing protein</fullName>
    </recommendedName>
</protein>
<dbReference type="InterPro" id="IPR016047">
    <property type="entry name" value="M23ase_b-sheet_dom"/>
</dbReference>
<proteinExistence type="predicted"/>
<dbReference type="InterPro" id="IPR011055">
    <property type="entry name" value="Dup_hybrid_motif"/>
</dbReference>
<evidence type="ECO:0000259" key="2">
    <source>
        <dbReference type="PROSITE" id="PS51272"/>
    </source>
</evidence>
<dbReference type="SUPFAM" id="SSF51261">
    <property type="entry name" value="Duplicated hybrid motif"/>
    <property type="match status" value="1"/>
</dbReference>
<keyword evidence="1" id="KW-0732">Signal</keyword>
<dbReference type="Pfam" id="PF00395">
    <property type="entry name" value="SLH"/>
    <property type="match status" value="2"/>
</dbReference>
<reference evidence="3" key="1">
    <citation type="journal article" date="2014" name="Int. J. Syst. Evol. Microbiol.">
        <title>Complete genome sequence of Corynebacterium casei LMG S-19264T (=DSM 44701T), isolated from a smear-ripened cheese.</title>
        <authorList>
            <consortium name="US DOE Joint Genome Institute (JGI-PGF)"/>
            <person name="Walter F."/>
            <person name="Albersmeier A."/>
            <person name="Kalinowski J."/>
            <person name="Ruckert C."/>
        </authorList>
    </citation>
    <scope>NUCLEOTIDE SEQUENCE</scope>
    <source>
        <strain evidence="3">CGMCC 1.14988</strain>
    </source>
</reference>